<protein>
    <submittedName>
        <fullName evidence="5">Reverse transcriptase</fullName>
    </submittedName>
</protein>
<keyword evidence="5" id="KW-0808">Transferase</keyword>
<dbReference type="Pfam" id="PF00075">
    <property type="entry name" value="RNase_H"/>
    <property type="match status" value="1"/>
</dbReference>
<reference evidence="5" key="1">
    <citation type="submission" date="2023-01" db="EMBL/GenBank/DDBJ databases">
        <title>Colletotrichum chrysophilum M932 genome sequence.</title>
        <authorList>
            <person name="Baroncelli R."/>
        </authorList>
    </citation>
    <scope>NUCLEOTIDE SEQUENCE</scope>
    <source>
        <strain evidence="5">M932</strain>
    </source>
</reference>
<dbReference type="Pfam" id="PF00078">
    <property type="entry name" value="RVT_1"/>
    <property type="match status" value="1"/>
</dbReference>
<keyword evidence="5" id="KW-0695">RNA-directed DNA polymerase</keyword>
<dbReference type="PANTHER" id="PTHR33481:SF1">
    <property type="entry name" value="ENDONUCLEASE_EXONUCLEASE_PHOSPHATASE DOMAIN-CONTAINING PROTEIN-RELATED"/>
    <property type="match status" value="1"/>
</dbReference>
<dbReference type="SUPFAM" id="SSF53098">
    <property type="entry name" value="Ribonuclease H-like"/>
    <property type="match status" value="1"/>
</dbReference>
<evidence type="ECO:0000259" key="3">
    <source>
        <dbReference type="PROSITE" id="PS50878"/>
    </source>
</evidence>
<dbReference type="InterPro" id="IPR002156">
    <property type="entry name" value="RNaseH_domain"/>
</dbReference>
<keyword evidence="2" id="KW-0496">Mitochondrion</keyword>
<dbReference type="PROSITE" id="PS50878">
    <property type="entry name" value="RT_POL"/>
    <property type="match status" value="1"/>
</dbReference>
<dbReference type="GO" id="GO:0005739">
    <property type="term" value="C:mitochondrion"/>
    <property type="evidence" value="ECO:0007669"/>
    <property type="project" value="UniProtKB-SubCell"/>
</dbReference>
<proteinExistence type="predicted"/>
<keyword evidence="5" id="KW-0548">Nucleotidyltransferase</keyword>
<dbReference type="InterPro" id="IPR043502">
    <property type="entry name" value="DNA/RNA_pol_sf"/>
</dbReference>
<comment type="subcellular location">
    <subcellularLocation>
        <location evidence="1">Mitochondrion</location>
    </subcellularLocation>
</comment>
<evidence type="ECO:0000313" key="5">
    <source>
        <dbReference type="EMBL" id="KAK1839748.1"/>
    </source>
</evidence>
<evidence type="ECO:0000256" key="2">
    <source>
        <dbReference type="ARBA" id="ARBA00023128"/>
    </source>
</evidence>
<dbReference type="CDD" id="cd09276">
    <property type="entry name" value="Rnase_HI_RT_non_LTR"/>
    <property type="match status" value="1"/>
</dbReference>
<dbReference type="InterPro" id="IPR012337">
    <property type="entry name" value="RNaseH-like_sf"/>
</dbReference>
<dbReference type="InterPro" id="IPR000477">
    <property type="entry name" value="RT_dom"/>
</dbReference>
<dbReference type="PROSITE" id="PS50879">
    <property type="entry name" value="RNASE_H_1"/>
    <property type="match status" value="1"/>
</dbReference>
<sequence length="695" mass="77662">MLTLDVKGAFDAVLPGRLVHRLRQQGWAKNLVQWVSSFVLGRRARIRLDGEVGDVFDLECGLPQGSPVSPILFMLYIEPLFKLGTVRPGRKRSRFGYADDIAIQASSPSLEDNCALLAKEWEEALEWGALEGITFDLNKSELIHFTKRHKDGNPPLTVTLLDGRQHTVQAVNQGSSLRWLGVHFDRRLTFGIHVRDLCATACQVVNGLRGLGNTVWGAPAYLLCRAITSCILPIQCYASEAWWPGKNRVKNGRTVSNRVNGMLHQLDITQTRAIRAALPVYKTTPIPILQREAALPPAEVILDAKLNKASIRIHRLDERHPLRTRLRDKPGPDSRLRRMARLVDGNAEYIDPLQHPPWERLTDWHTALHRVGYKPGKTKEELALDFTSRLGTFSKRDIVVYSDGSQMTDGNRTSAGAGWIGYQATRQIFRGSESLGSQTEVFDAEAQAALQGLLEATRSPTARMADNVHVCLDNLAVATRLVSRSAGTSQSRFMAFNGLASSWAQRERTSWTIPGKVYIWWCPGHAGIPGNEEADALAKEACKQTPESLPQPTLAHLKRQSKAVAFQAFASRWTSLCPRQYSDLGIVPHPRPPELCLPRHLLGRLYAARSHHGDIAAYHERFAHQDALLNCSCGKPKTPVHFYFCKRGRRATPRHLRQKMAKVSVDFLLGTAKGASLLCEWMEATNFFTEICPTR</sequence>
<keyword evidence="6" id="KW-1185">Reference proteome</keyword>
<dbReference type="EMBL" id="JAQOWY010000634">
    <property type="protein sequence ID" value="KAK1839748.1"/>
    <property type="molecule type" value="Genomic_DNA"/>
</dbReference>
<accession>A0AAD9E9E3</accession>
<dbReference type="Gene3D" id="3.30.420.10">
    <property type="entry name" value="Ribonuclease H-like superfamily/Ribonuclease H"/>
    <property type="match status" value="1"/>
</dbReference>
<dbReference type="GO" id="GO:0003964">
    <property type="term" value="F:RNA-directed DNA polymerase activity"/>
    <property type="evidence" value="ECO:0007669"/>
    <property type="project" value="UniProtKB-KW"/>
</dbReference>
<name>A0AAD9E9E3_9PEZI</name>
<dbReference type="GO" id="GO:0003676">
    <property type="term" value="F:nucleic acid binding"/>
    <property type="evidence" value="ECO:0007669"/>
    <property type="project" value="InterPro"/>
</dbReference>
<dbReference type="SUPFAM" id="SSF56672">
    <property type="entry name" value="DNA/RNA polymerases"/>
    <property type="match status" value="1"/>
</dbReference>
<dbReference type="GO" id="GO:0004523">
    <property type="term" value="F:RNA-DNA hybrid ribonuclease activity"/>
    <property type="evidence" value="ECO:0007669"/>
    <property type="project" value="InterPro"/>
</dbReference>
<evidence type="ECO:0000256" key="1">
    <source>
        <dbReference type="ARBA" id="ARBA00004173"/>
    </source>
</evidence>
<evidence type="ECO:0000259" key="4">
    <source>
        <dbReference type="PROSITE" id="PS50879"/>
    </source>
</evidence>
<dbReference type="PANTHER" id="PTHR33481">
    <property type="entry name" value="REVERSE TRANSCRIPTASE"/>
    <property type="match status" value="1"/>
</dbReference>
<dbReference type="Proteomes" id="UP001243330">
    <property type="component" value="Unassembled WGS sequence"/>
</dbReference>
<feature type="domain" description="Reverse transcriptase" evidence="3">
    <location>
        <begin position="1"/>
        <end position="184"/>
    </location>
</feature>
<dbReference type="InterPro" id="IPR036397">
    <property type="entry name" value="RNaseH_sf"/>
</dbReference>
<evidence type="ECO:0000313" key="6">
    <source>
        <dbReference type="Proteomes" id="UP001243330"/>
    </source>
</evidence>
<comment type="caution">
    <text evidence="5">The sequence shown here is derived from an EMBL/GenBank/DDBJ whole genome shotgun (WGS) entry which is preliminary data.</text>
</comment>
<dbReference type="AlphaFoldDB" id="A0AAD9E9E3"/>
<feature type="domain" description="RNase H type-1" evidence="4">
    <location>
        <begin position="394"/>
        <end position="543"/>
    </location>
</feature>
<gene>
    <name evidence="5" type="ORF">CCHR01_17632</name>
</gene>
<organism evidence="5 6">
    <name type="scientific">Colletotrichum chrysophilum</name>
    <dbReference type="NCBI Taxonomy" id="1836956"/>
    <lineage>
        <taxon>Eukaryota</taxon>
        <taxon>Fungi</taxon>
        <taxon>Dikarya</taxon>
        <taxon>Ascomycota</taxon>
        <taxon>Pezizomycotina</taxon>
        <taxon>Sordariomycetes</taxon>
        <taxon>Hypocreomycetidae</taxon>
        <taxon>Glomerellales</taxon>
        <taxon>Glomerellaceae</taxon>
        <taxon>Colletotrichum</taxon>
        <taxon>Colletotrichum gloeosporioides species complex</taxon>
    </lineage>
</organism>